<dbReference type="GO" id="GO:0006310">
    <property type="term" value="P:DNA recombination"/>
    <property type="evidence" value="ECO:0007669"/>
    <property type="project" value="UniProtKB-KW"/>
</dbReference>
<evidence type="ECO:0000256" key="1">
    <source>
        <dbReference type="ARBA" id="ARBA00023172"/>
    </source>
</evidence>
<dbReference type="EMBL" id="AAAGSE010000029">
    <property type="protein sequence ID" value="EAC0788647.1"/>
    <property type="molecule type" value="Genomic_DNA"/>
</dbReference>
<dbReference type="SUPFAM" id="SSF56349">
    <property type="entry name" value="DNA breaking-rejoining enzymes"/>
    <property type="match status" value="1"/>
</dbReference>
<gene>
    <name evidence="2" type="ORF">D6K54_18230</name>
    <name evidence="3" type="ORF">D6S17_27730</name>
</gene>
<dbReference type="Gene3D" id="1.10.443.10">
    <property type="entry name" value="Intergrase catalytic core"/>
    <property type="match status" value="1"/>
</dbReference>
<proteinExistence type="predicted"/>
<evidence type="ECO:0000313" key="3">
    <source>
        <dbReference type="EMBL" id="EBY8645246.1"/>
    </source>
</evidence>
<dbReference type="GO" id="GO:0015074">
    <property type="term" value="P:DNA integration"/>
    <property type="evidence" value="ECO:0007669"/>
    <property type="project" value="InterPro"/>
</dbReference>
<dbReference type="GO" id="GO:0003677">
    <property type="term" value="F:DNA binding"/>
    <property type="evidence" value="ECO:0007669"/>
    <property type="project" value="InterPro"/>
</dbReference>
<dbReference type="AlphaFoldDB" id="A0A3Z6QNM8"/>
<reference evidence="2" key="1">
    <citation type="submission" date="2018-09" db="EMBL/GenBank/DDBJ databases">
        <authorList>
            <person name="Ashton P.M."/>
            <person name="Dallman T."/>
            <person name="Nair S."/>
            <person name="De Pinna E."/>
            <person name="Peters T."/>
            <person name="Grant K."/>
        </authorList>
    </citation>
    <scope>NUCLEOTIDE SEQUENCE [LARGE SCALE GENOMIC DNA]</scope>
    <source>
        <strain evidence="3">140692</strain>
        <strain evidence="2">412099</strain>
    </source>
</reference>
<dbReference type="Proteomes" id="UP000839631">
    <property type="component" value="Unassembled WGS sequence"/>
</dbReference>
<dbReference type="InterPro" id="IPR013762">
    <property type="entry name" value="Integrase-like_cat_sf"/>
</dbReference>
<dbReference type="InterPro" id="IPR011010">
    <property type="entry name" value="DNA_brk_join_enz"/>
</dbReference>
<keyword evidence="1" id="KW-0233">DNA recombination</keyword>
<sequence length="599" mass="68064">MISEHQHRIHDDTPWLAPGVLDLRVRFGKIFDLGAHIERPFIAEMAGIAVWHMTQVDGSLTAWSSVRSVLSAWGNFCAFLNGDIASGRPAPLTARDLTPHHFVRFVAWLLPAYPSQSARSGIFYCLSGCLHALLANRPDILQPGFVVPVFPERLATIPGVRREPYTDEEMFKIVRVCRAEIASVIHRFRTGKKLIAAGKDPSGYQREAWRSPANVLWYVHHAMNGAPFLDSCIDKSAHTSLGAAFAKRKAGYPSRDEIYRYLYPHIEDLTPFIILLHALLDENPHSIMTLKLSDIEPAEDARLCRIRFVKTRPVRKEFTKIYGNTSIWSPGRVIRMVELITRSLRRWTHDPDIKNSLWVYLARRAEAVHTVPQSETTRMVMAFGKKHGLPGLQLARFRVTNLSRAYRRTGSLALIKDRARHAQMQTTIDYLTNPGTHQLHQASIRAAQTEAQTLLAGTVIAPERDEHEITLITENLRTDASEARRLIAGEQDVFVASCRDFYNRPDGPPDTPCDRPFACFSCRNAVWTSRILPRLIRFRDFLTEQRAHLPADEWQRRFGFPWRAITEAILPSFRPEIISLAEMAAQDEVLHIPATMKGN</sequence>
<name>A0A3Z6QNM8_SALEB</name>
<protein>
    <submittedName>
        <fullName evidence="2">Site-specific integrase</fullName>
    </submittedName>
</protein>
<evidence type="ECO:0000313" key="2">
    <source>
        <dbReference type="EMBL" id="EAC0788647.1"/>
    </source>
</evidence>
<organism evidence="2">
    <name type="scientific">Salmonella enterica subsp. enterica serovar Java</name>
    <dbReference type="NCBI Taxonomy" id="224729"/>
    <lineage>
        <taxon>Bacteria</taxon>
        <taxon>Pseudomonadati</taxon>
        <taxon>Pseudomonadota</taxon>
        <taxon>Gammaproteobacteria</taxon>
        <taxon>Enterobacterales</taxon>
        <taxon>Enterobacteriaceae</taxon>
        <taxon>Salmonella</taxon>
    </lineage>
</organism>
<accession>A0A3Z6QNM8</accession>
<dbReference type="EMBL" id="AAHPHN010000096">
    <property type="protein sequence ID" value="EBY8645246.1"/>
    <property type="molecule type" value="Genomic_DNA"/>
</dbReference>
<comment type="caution">
    <text evidence="2">The sequence shown here is derived from an EMBL/GenBank/DDBJ whole genome shotgun (WGS) entry which is preliminary data.</text>
</comment>